<dbReference type="EMBL" id="BGZK01000049">
    <property type="protein sequence ID" value="GBP12007.1"/>
    <property type="molecule type" value="Genomic_DNA"/>
</dbReference>
<feature type="compositionally biased region" description="Basic and acidic residues" evidence="1">
    <location>
        <begin position="61"/>
        <end position="74"/>
    </location>
</feature>
<accession>A0A4C1TF17</accession>
<gene>
    <name evidence="2" type="ORF">EVAR_5852_1</name>
</gene>
<sequence length="268" mass="30085">MVSGTLDCGYEVRHPSPLTLMEQVYVEVEKTFLATFNTIRKWLGIGLRNKFGTKPEVVERGRTEADLGESESRAARRAGGGQGCGRAALVRVTTCTIMLLSNRKKNVWVSYDAEYVVRLCYEEEESPCEVVLPELFPKQKANNCVQALEPRSYSGTVVLFLLCSLRRIVFLYKTELIPHEPAFFVLFHTSAREQSTSNPPASVFYLASSNTHARNEVAAFICEPYLIEGCLHFRDLGATVTEYLVRGTLTPSICARKITQLDLQPITY</sequence>
<evidence type="ECO:0000256" key="1">
    <source>
        <dbReference type="SAM" id="MobiDB-lite"/>
    </source>
</evidence>
<feature type="region of interest" description="Disordered" evidence="1">
    <location>
        <begin position="61"/>
        <end position="82"/>
    </location>
</feature>
<dbReference type="AlphaFoldDB" id="A0A4C1TF17"/>
<comment type="caution">
    <text evidence="2">The sequence shown here is derived from an EMBL/GenBank/DDBJ whole genome shotgun (WGS) entry which is preliminary data.</text>
</comment>
<protein>
    <submittedName>
        <fullName evidence="2">Uncharacterized protein</fullName>
    </submittedName>
</protein>
<proteinExistence type="predicted"/>
<keyword evidence="3" id="KW-1185">Reference proteome</keyword>
<evidence type="ECO:0000313" key="3">
    <source>
        <dbReference type="Proteomes" id="UP000299102"/>
    </source>
</evidence>
<evidence type="ECO:0000313" key="2">
    <source>
        <dbReference type="EMBL" id="GBP12007.1"/>
    </source>
</evidence>
<organism evidence="2 3">
    <name type="scientific">Eumeta variegata</name>
    <name type="common">Bagworm moth</name>
    <name type="synonym">Eumeta japonica</name>
    <dbReference type="NCBI Taxonomy" id="151549"/>
    <lineage>
        <taxon>Eukaryota</taxon>
        <taxon>Metazoa</taxon>
        <taxon>Ecdysozoa</taxon>
        <taxon>Arthropoda</taxon>
        <taxon>Hexapoda</taxon>
        <taxon>Insecta</taxon>
        <taxon>Pterygota</taxon>
        <taxon>Neoptera</taxon>
        <taxon>Endopterygota</taxon>
        <taxon>Lepidoptera</taxon>
        <taxon>Glossata</taxon>
        <taxon>Ditrysia</taxon>
        <taxon>Tineoidea</taxon>
        <taxon>Psychidae</taxon>
        <taxon>Oiketicinae</taxon>
        <taxon>Eumeta</taxon>
    </lineage>
</organism>
<dbReference type="Proteomes" id="UP000299102">
    <property type="component" value="Unassembled WGS sequence"/>
</dbReference>
<reference evidence="2 3" key="1">
    <citation type="journal article" date="2019" name="Commun. Biol.">
        <title>The bagworm genome reveals a unique fibroin gene that provides high tensile strength.</title>
        <authorList>
            <person name="Kono N."/>
            <person name="Nakamura H."/>
            <person name="Ohtoshi R."/>
            <person name="Tomita M."/>
            <person name="Numata K."/>
            <person name="Arakawa K."/>
        </authorList>
    </citation>
    <scope>NUCLEOTIDE SEQUENCE [LARGE SCALE GENOMIC DNA]</scope>
</reference>
<name>A0A4C1TF17_EUMVA</name>